<comment type="caution">
    <text evidence="1">The sequence shown here is derived from an EMBL/GenBank/DDBJ whole genome shotgun (WGS) entry which is preliminary data.</text>
</comment>
<proteinExistence type="predicted"/>
<gene>
    <name evidence="1" type="ORF">JIN85_07780</name>
</gene>
<accession>A0A934SAG7</accession>
<organism evidence="1 2">
    <name type="scientific">Luteolibacter pohnpeiensis</name>
    <dbReference type="NCBI Taxonomy" id="454153"/>
    <lineage>
        <taxon>Bacteria</taxon>
        <taxon>Pseudomonadati</taxon>
        <taxon>Verrucomicrobiota</taxon>
        <taxon>Verrucomicrobiia</taxon>
        <taxon>Verrucomicrobiales</taxon>
        <taxon>Verrucomicrobiaceae</taxon>
        <taxon>Luteolibacter</taxon>
    </lineage>
</organism>
<reference evidence="1" key="1">
    <citation type="submission" date="2021-01" db="EMBL/GenBank/DDBJ databases">
        <title>Modified the classification status of verrucomicrobia.</title>
        <authorList>
            <person name="Feng X."/>
        </authorList>
    </citation>
    <scope>NUCLEOTIDE SEQUENCE</scope>
    <source>
        <strain evidence="1">KCTC 22041</strain>
    </source>
</reference>
<name>A0A934SAG7_9BACT</name>
<dbReference type="RefSeq" id="WP_200269320.1">
    <property type="nucleotide sequence ID" value="NZ_JAENIJ010000009.1"/>
</dbReference>
<keyword evidence="2" id="KW-1185">Reference proteome</keyword>
<dbReference type="AlphaFoldDB" id="A0A934SAG7"/>
<protein>
    <submittedName>
        <fullName evidence="1">Uncharacterized protein</fullName>
    </submittedName>
</protein>
<evidence type="ECO:0000313" key="1">
    <source>
        <dbReference type="EMBL" id="MBK1882309.1"/>
    </source>
</evidence>
<dbReference type="Proteomes" id="UP000603141">
    <property type="component" value="Unassembled WGS sequence"/>
</dbReference>
<dbReference type="EMBL" id="JAENIJ010000009">
    <property type="protein sequence ID" value="MBK1882309.1"/>
    <property type="molecule type" value="Genomic_DNA"/>
</dbReference>
<evidence type="ECO:0000313" key="2">
    <source>
        <dbReference type="Proteomes" id="UP000603141"/>
    </source>
</evidence>
<sequence>MRRYRSLLLALLLLFGELGWLFWTPISGWVRHAEESLQGIRLTNTPKLVPNPEEYAVLTREVERWRTDLATRYANAPSPEERAQVVSDARMLLEKAMPAMMRCWLGTPYDFNGTASAPGSDKIACGYFVATVLKDAGFRVNRYRLAQQPSENILRTFLSKDSCLLKIGVSYDHFTDDISSLEPGIYVLGLDTHVGFLLIDPSGFRFIHSSGRRPWCVVEQSRDEALVVKLSNWRMLGNLTADPDLIRQWLEGNPIAVHGT</sequence>
<dbReference type="Gene3D" id="3.90.1720.10">
    <property type="entry name" value="endopeptidase domain like (from Nostoc punctiforme)"/>
    <property type="match status" value="1"/>
</dbReference>